<proteinExistence type="predicted"/>
<accession>A0A7W9W742</accession>
<name>A0A7W9W742_ARMRO</name>
<dbReference type="AlphaFoldDB" id="A0A7W9W742"/>
<evidence type="ECO:0000313" key="2">
    <source>
        <dbReference type="EMBL" id="MBB6050222.1"/>
    </source>
</evidence>
<dbReference type="RefSeq" id="WP_184194773.1">
    <property type="nucleotide sequence ID" value="NZ_JACHGW010000002.1"/>
</dbReference>
<dbReference type="SMART" id="SM00860">
    <property type="entry name" value="SMI1_KNR4"/>
    <property type="match status" value="1"/>
</dbReference>
<dbReference type="Pfam" id="PF09346">
    <property type="entry name" value="SMI1_KNR4"/>
    <property type="match status" value="1"/>
</dbReference>
<evidence type="ECO:0000313" key="3">
    <source>
        <dbReference type="Proteomes" id="UP000520814"/>
    </source>
</evidence>
<comment type="caution">
    <text evidence="2">The sequence shown here is derived from an EMBL/GenBank/DDBJ whole genome shotgun (WGS) entry which is preliminary data.</text>
</comment>
<dbReference type="EMBL" id="JACHGW010000002">
    <property type="protein sequence ID" value="MBB6050222.1"/>
    <property type="molecule type" value="Genomic_DNA"/>
</dbReference>
<keyword evidence="3" id="KW-1185">Reference proteome</keyword>
<dbReference type="Proteomes" id="UP000520814">
    <property type="component" value="Unassembled WGS sequence"/>
</dbReference>
<dbReference type="SUPFAM" id="SSF160631">
    <property type="entry name" value="SMI1/KNR4-like"/>
    <property type="match status" value="1"/>
</dbReference>
<dbReference type="InterPro" id="IPR037883">
    <property type="entry name" value="Knr4/Smi1-like_sf"/>
</dbReference>
<protein>
    <recommendedName>
        <fullName evidence="1">Knr4/Smi1-like domain-containing protein</fullName>
    </recommendedName>
</protein>
<gene>
    <name evidence="2" type="ORF">HNQ39_002013</name>
</gene>
<organism evidence="2 3">
    <name type="scientific">Armatimonas rosea</name>
    <dbReference type="NCBI Taxonomy" id="685828"/>
    <lineage>
        <taxon>Bacteria</taxon>
        <taxon>Bacillati</taxon>
        <taxon>Armatimonadota</taxon>
        <taxon>Armatimonadia</taxon>
        <taxon>Armatimonadales</taxon>
        <taxon>Armatimonadaceae</taxon>
        <taxon>Armatimonas</taxon>
    </lineage>
</organism>
<sequence length="218" mass="25194">MDSIALMQLMLRDPVYHKFSWPRYQMPRRPTTLQQVEEREKALGIRFPPLLKRIYSEVANGGIGPVYGLFPLEELCNNQALPVREDILPGIPVCLVRKADLVPDTAGDDYELSIEERDWIWLPGLIQVAHGGCQYCYYFYANSKKYPILMNEEPIFPPDALLDFPGEKALLEYFGCLEADSFDTWISDWIATFQNEHKRDYSNLAVLAELLPEPRYTN</sequence>
<evidence type="ECO:0000259" key="1">
    <source>
        <dbReference type="SMART" id="SM00860"/>
    </source>
</evidence>
<dbReference type="InterPro" id="IPR018958">
    <property type="entry name" value="Knr4/Smi1-like_dom"/>
</dbReference>
<feature type="domain" description="Knr4/Smi1-like" evidence="1">
    <location>
        <begin position="30"/>
        <end position="188"/>
    </location>
</feature>
<reference evidence="2 3" key="1">
    <citation type="submission" date="2020-08" db="EMBL/GenBank/DDBJ databases">
        <title>Genomic Encyclopedia of Type Strains, Phase IV (KMG-IV): sequencing the most valuable type-strain genomes for metagenomic binning, comparative biology and taxonomic classification.</title>
        <authorList>
            <person name="Goeker M."/>
        </authorList>
    </citation>
    <scope>NUCLEOTIDE SEQUENCE [LARGE SCALE GENOMIC DNA]</scope>
    <source>
        <strain evidence="2 3">DSM 23562</strain>
    </source>
</reference>